<feature type="non-terminal residue" evidence="1">
    <location>
        <position position="1"/>
    </location>
</feature>
<organism evidence="1">
    <name type="scientific">marine metagenome</name>
    <dbReference type="NCBI Taxonomy" id="408172"/>
    <lineage>
        <taxon>unclassified sequences</taxon>
        <taxon>metagenomes</taxon>
        <taxon>ecological metagenomes</taxon>
    </lineage>
</organism>
<reference evidence="1" key="1">
    <citation type="submission" date="2018-05" db="EMBL/GenBank/DDBJ databases">
        <authorList>
            <person name="Lanie J.A."/>
            <person name="Ng W.-L."/>
            <person name="Kazmierczak K.M."/>
            <person name="Andrzejewski T.M."/>
            <person name="Davidsen T.M."/>
            <person name="Wayne K.J."/>
            <person name="Tettelin H."/>
            <person name="Glass J.I."/>
            <person name="Rusch D."/>
            <person name="Podicherti R."/>
            <person name="Tsui H.-C.T."/>
            <person name="Winkler M.E."/>
        </authorList>
    </citation>
    <scope>NUCLEOTIDE SEQUENCE</scope>
</reference>
<evidence type="ECO:0008006" key="2">
    <source>
        <dbReference type="Google" id="ProtNLM"/>
    </source>
</evidence>
<gene>
    <name evidence="1" type="ORF">METZ01_LOCUS169524</name>
</gene>
<evidence type="ECO:0000313" key="1">
    <source>
        <dbReference type="EMBL" id="SVB16670.1"/>
    </source>
</evidence>
<dbReference type="InterPro" id="IPR029058">
    <property type="entry name" value="AB_hydrolase_fold"/>
</dbReference>
<accession>A0A382BS57</accession>
<dbReference type="Gene3D" id="3.40.50.1820">
    <property type="entry name" value="alpha/beta hydrolase"/>
    <property type="match status" value="1"/>
</dbReference>
<name>A0A382BS57_9ZZZZ</name>
<proteinExistence type="predicted"/>
<dbReference type="AlphaFoldDB" id="A0A382BS57"/>
<protein>
    <recommendedName>
        <fullName evidence="2">AB hydrolase-1 domain-containing protein</fullName>
    </recommendedName>
</protein>
<sequence length="127" mass="15074">NFQQPDAHKQLDAERLIRWVKGEAKRAKYIEAMKRSDFESMLNYYKRNYPRPPYKEDTSEPVRLNMPVLLIHGLDDWALLPGALNQTWEWLDGDLTLVTVPGAGHFVHHDKPDFINRTLKMWLMRDR</sequence>
<dbReference type="EMBL" id="UINC01031125">
    <property type="protein sequence ID" value="SVB16670.1"/>
    <property type="molecule type" value="Genomic_DNA"/>
</dbReference>
<dbReference type="SUPFAM" id="SSF53474">
    <property type="entry name" value="alpha/beta-Hydrolases"/>
    <property type="match status" value="1"/>
</dbReference>